<dbReference type="RefSeq" id="WP_135341993.1">
    <property type="nucleotide sequence ID" value="NZ_JBHLTX010000054.1"/>
</dbReference>
<proteinExistence type="predicted"/>
<gene>
    <name evidence="2" type="ORF">E4099_28420</name>
</gene>
<dbReference type="EMBL" id="SRID01000429">
    <property type="protein sequence ID" value="TGA91136.1"/>
    <property type="molecule type" value="Genomic_DNA"/>
</dbReference>
<dbReference type="OrthoDB" id="4231126at2"/>
<dbReference type="Proteomes" id="UP000297948">
    <property type="component" value="Unassembled WGS sequence"/>
</dbReference>
<keyword evidence="3" id="KW-1185">Reference proteome</keyword>
<feature type="region of interest" description="Disordered" evidence="1">
    <location>
        <begin position="55"/>
        <end position="80"/>
    </location>
</feature>
<evidence type="ECO:0000256" key="1">
    <source>
        <dbReference type="SAM" id="MobiDB-lite"/>
    </source>
</evidence>
<reference evidence="2 3" key="1">
    <citation type="submission" date="2019-03" db="EMBL/GenBank/DDBJ databases">
        <authorList>
            <person name="Gonzalez-Pimentel J.L."/>
        </authorList>
    </citation>
    <scope>NUCLEOTIDE SEQUENCE [LARGE SCALE GENOMIC DNA]</scope>
    <source>
        <strain evidence="2 3">JCM 31289</strain>
    </source>
</reference>
<comment type="caution">
    <text evidence="2">The sequence shown here is derived from an EMBL/GenBank/DDBJ whole genome shotgun (WGS) entry which is preliminary data.</text>
</comment>
<dbReference type="AlphaFoldDB" id="A0A4Z0GA52"/>
<protein>
    <submittedName>
        <fullName evidence="2">Uncharacterized protein</fullName>
    </submittedName>
</protein>
<organism evidence="2 3">
    <name type="scientific">Streptomyces palmae</name>
    <dbReference type="NCBI Taxonomy" id="1701085"/>
    <lineage>
        <taxon>Bacteria</taxon>
        <taxon>Bacillati</taxon>
        <taxon>Actinomycetota</taxon>
        <taxon>Actinomycetes</taxon>
        <taxon>Kitasatosporales</taxon>
        <taxon>Streptomycetaceae</taxon>
        <taxon>Streptomyces</taxon>
    </lineage>
</organism>
<sequence>MATVCRSRRTVPATATALPFTGRACSIGGFDISIRHAFTAVLLASAALTLTACDPESDSGSGSDASPGAAASSQGTAAQDCPTPAAGHMFLKVSGVEGAMNNIIAREAKADCGSGVTYTATGEEKYYRFSPEGKVTVLREPRAGDSDGPRYTGLGHVKMCAASGKTDDYDAGQREPENPKSCHGDIWDVTMDAQHTITQMAEVKAE</sequence>
<evidence type="ECO:0000313" key="2">
    <source>
        <dbReference type="EMBL" id="TGA91136.1"/>
    </source>
</evidence>
<accession>A0A4Z0GA52</accession>
<evidence type="ECO:0000313" key="3">
    <source>
        <dbReference type="Proteomes" id="UP000297948"/>
    </source>
</evidence>
<name>A0A4Z0GA52_9ACTN</name>